<evidence type="ECO:0000256" key="5">
    <source>
        <dbReference type="ARBA" id="ARBA00022692"/>
    </source>
</evidence>
<dbReference type="AlphaFoldDB" id="A0A8S1ES83"/>
<evidence type="ECO:0000256" key="7">
    <source>
        <dbReference type="ARBA" id="ARBA00022989"/>
    </source>
</evidence>
<feature type="domain" description="OST48 middle" evidence="11">
    <location>
        <begin position="291"/>
        <end position="429"/>
    </location>
</feature>
<keyword evidence="5 9" id="KW-0812">Transmembrane</keyword>
<evidence type="ECO:0000256" key="4">
    <source>
        <dbReference type="ARBA" id="ARBA00013350"/>
    </source>
</evidence>
<reference evidence="12 13" key="1">
    <citation type="submission" date="2020-04" db="EMBL/GenBank/DDBJ databases">
        <authorList>
            <person name="Laetsch R D."/>
            <person name="Stevens L."/>
            <person name="Kumar S."/>
            <person name="Blaxter L. M."/>
        </authorList>
    </citation>
    <scope>NUCLEOTIDE SEQUENCE [LARGE SCALE GENOMIC DNA]</scope>
</reference>
<sequence length="443" mass="48910">MKWQILLIAIAVIQGCTAVGRILLLGETVGIKDSHSTYIESLKARGYTVSVRAADEQNLAIFKHGERIFDHLIIFAPGVQVFGGSLSPNEISKFVDAGGNVLVAASSNIGDSIRELAVLNGFEFDVAGNSVIDHHNYDTSLDSGDHTTLVISKNQLLNAQLVTGDVDKLKPVLFKGVGLVASRSNRLALGIVKATPTSYSYNPSATKVVNPAIAGSRGLLIGGLQARNNARIVFTGSVDMFSNAFFSAKVNSVNPAVTEKNVVSGNAQLIDAITKWVLKENGVLRVKSVNHHKQGESKPPAQEYTITDDVVYTIEIEELKNGAWVPFNGKDVQLELVRIDPFVRTTLKNKNGIFTAHFKLPDVYGVFKFLVDYRRVGYTHLYDVQQMSVRPLWHTQYERFIRSAYPYYASSFSMMIGLVLFSIVYLYHKEDTSKVAEYEKKKN</sequence>
<organism evidence="12 13">
    <name type="scientific">Caenorhabditis bovis</name>
    <dbReference type="NCBI Taxonomy" id="2654633"/>
    <lineage>
        <taxon>Eukaryota</taxon>
        <taxon>Metazoa</taxon>
        <taxon>Ecdysozoa</taxon>
        <taxon>Nematoda</taxon>
        <taxon>Chromadorea</taxon>
        <taxon>Rhabditida</taxon>
        <taxon>Rhabditina</taxon>
        <taxon>Rhabditomorpha</taxon>
        <taxon>Rhabditoidea</taxon>
        <taxon>Rhabditidae</taxon>
        <taxon>Peloderinae</taxon>
        <taxon>Caenorhabditis</taxon>
    </lineage>
</organism>
<feature type="signal peptide" evidence="9">
    <location>
        <begin position="1"/>
        <end position="18"/>
    </location>
</feature>
<evidence type="ECO:0000259" key="10">
    <source>
        <dbReference type="Pfam" id="PF03345"/>
    </source>
</evidence>
<feature type="domain" description="OST48 N-terminal" evidence="10">
    <location>
        <begin position="21"/>
        <end position="277"/>
    </location>
</feature>
<evidence type="ECO:0000256" key="8">
    <source>
        <dbReference type="ARBA" id="ARBA00023136"/>
    </source>
</evidence>
<evidence type="ECO:0000259" key="11">
    <source>
        <dbReference type="Pfam" id="PF23358"/>
    </source>
</evidence>
<dbReference type="GO" id="GO:0018279">
    <property type="term" value="P:protein N-linked glycosylation via asparagine"/>
    <property type="evidence" value="ECO:0007669"/>
    <property type="project" value="UniProtKB-UniRule"/>
</dbReference>
<dbReference type="InterPro" id="IPR055457">
    <property type="entry name" value="OST48_N"/>
</dbReference>
<feature type="transmembrane region" description="Helical" evidence="9">
    <location>
        <begin position="405"/>
        <end position="427"/>
    </location>
</feature>
<evidence type="ECO:0000313" key="12">
    <source>
        <dbReference type="EMBL" id="CAB3404261.1"/>
    </source>
</evidence>
<dbReference type="EMBL" id="CADEPM010000004">
    <property type="protein sequence ID" value="CAB3404261.1"/>
    <property type="molecule type" value="Genomic_DNA"/>
</dbReference>
<dbReference type="PROSITE" id="PS51257">
    <property type="entry name" value="PROKAR_LIPOPROTEIN"/>
    <property type="match status" value="1"/>
</dbReference>
<protein>
    <recommendedName>
        <fullName evidence="4 9">Dolichyl-diphosphooligosaccharide--protein glycosyltransferase 48 kDa subunit</fullName>
        <shortName evidence="9">Oligosaccharyl transferase 48 kDa subunit</shortName>
    </recommendedName>
</protein>
<gene>
    <name evidence="12" type="ORF">CBOVIS_LOCUS6630</name>
</gene>
<evidence type="ECO:0000313" key="13">
    <source>
        <dbReference type="Proteomes" id="UP000494206"/>
    </source>
</evidence>
<evidence type="ECO:0000256" key="3">
    <source>
        <dbReference type="ARBA" id="ARBA00008743"/>
    </source>
</evidence>
<name>A0A8S1ES83_9PELO</name>
<comment type="similarity">
    <text evidence="3 9">Belongs to the DDOST 48 kDa subunit family.</text>
</comment>
<dbReference type="PANTHER" id="PTHR10830">
    <property type="entry name" value="DOLICHYL-DIPHOSPHOOLIGOSACCHARIDE--PROTEIN GLYCOSYLTRANSFERASE 48 KDA SUBUNIT"/>
    <property type="match status" value="1"/>
</dbReference>
<dbReference type="Pfam" id="PF23358">
    <property type="entry name" value="OST48_MD"/>
    <property type="match status" value="1"/>
</dbReference>
<evidence type="ECO:0000256" key="9">
    <source>
        <dbReference type="RuleBase" id="RU361142"/>
    </source>
</evidence>
<keyword evidence="7 9" id="KW-1133">Transmembrane helix</keyword>
<feature type="chain" id="PRO_5035969069" description="Dolichyl-diphosphooligosaccharide--protein glycosyltransferase 48 kDa subunit" evidence="9">
    <location>
        <begin position="19"/>
        <end position="443"/>
    </location>
</feature>
<dbReference type="InterPro" id="IPR055459">
    <property type="entry name" value="OST48_MD"/>
</dbReference>
<evidence type="ECO:0000256" key="1">
    <source>
        <dbReference type="ARBA" id="ARBA00004115"/>
    </source>
</evidence>
<dbReference type="OrthoDB" id="29105at2759"/>
<dbReference type="InterPro" id="IPR005013">
    <property type="entry name" value="DDOST_48_kDa_subunit"/>
</dbReference>
<dbReference type="Proteomes" id="UP000494206">
    <property type="component" value="Unassembled WGS sequence"/>
</dbReference>
<evidence type="ECO:0000256" key="6">
    <source>
        <dbReference type="ARBA" id="ARBA00022824"/>
    </source>
</evidence>
<keyword evidence="8 9" id="KW-0472">Membrane</keyword>
<keyword evidence="6 9" id="KW-0256">Endoplasmic reticulum</keyword>
<dbReference type="GO" id="GO:0008250">
    <property type="term" value="C:oligosaccharyltransferase complex"/>
    <property type="evidence" value="ECO:0007669"/>
    <property type="project" value="TreeGrafter"/>
</dbReference>
<accession>A0A8S1ES83</accession>
<comment type="caution">
    <text evidence="12">The sequence shown here is derived from an EMBL/GenBank/DDBJ whole genome shotgun (WGS) entry which is preliminary data.</text>
</comment>
<keyword evidence="9" id="KW-0732">Signal</keyword>
<proteinExistence type="inferred from homology"/>
<comment type="subunit">
    <text evidence="9">Component of the oligosaccharyltransferase (OST) complex.</text>
</comment>
<dbReference type="Pfam" id="PF03345">
    <property type="entry name" value="OST48_N"/>
    <property type="match status" value="1"/>
</dbReference>
<evidence type="ECO:0000256" key="2">
    <source>
        <dbReference type="ARBA" id="ARBA00004922"/>
    </source>
</evidence>
<comment type="pathway">
    <text evidence="2 9">Protein modification; protein glycosylation.</text>
</comment>
<comment type="function">
    <text evidence="9">Subunit of the oligosaccharyl transferase (OST) complex that catalyzes the initial transfer of a defined glycan (Glc(3)Man(9)GlcNAc(2) in eukaryotes) from the lipid carrier dolichol-pyrophosphate to an asparagine residue within an Asn-X-Ser/Thr consensus motif in nascent polypeptide chains, the first step in protein N-glycosylation. N-glycosylation occurs cotranslationally and the complex associates with the Sec61 complex at the channel-forming translocon complex that mediates protein translocation across the endoplasmic reticulum (ER).</text>
</comment>
<dbReference type="PANTHER" id="PTHR10830:SF0">
    <property type="entry name" value="DOLICHYL-DIPHOSPHOOLIGOSACCHARIDE--PROTEIN GLYCOSYLTRANSFERASE 48 KDA SUBUNIT"/>
    <property type="match status" value="1"/>
</dbReference>
<keyword evidence="13" id="KW-1185">Reference proteome</keyword>
<comment type="subcellular location">
    <subcellularLocation>
        <location evidence="1 9">Endoplasmic reticulum membrane</location>
        <topology evidence="1 9">Single-pass type I membrane protein</topology>
    </subcellularLocation>
</comment>